<keyword evidence="3" id="KW-1185">Reference proteome</keyword>
<evidence type="ECO:0000313" key="3">
    <source>
        <dbReference type="Proteomes" id="UP000298714"/>
    </source>
</evidence>
<accession>A0A4D7C9Q0</accession>
<dbReference type="KEGG" id="hgn:E6W36_09765"/>
<protein>
    <submittedName>
        <fullName evidence="2">Uncharacterized protein</fullName>
    </submittedName>
</protein>
<feature type="region of interest" description="Disordered" evidence="1">
    <location>
        <begin position="105"/>
        <end position="147"/>
    </location>
</feature>
<dbReference type="RefSeq" id="WP_222872531.1">
    <property type="nucleotide sequence ID" value="NZ_CP039704.1"/>
</dbReference>
<evidence type="ECO:0000256" key="1">
    <source>
        <dbReference type="SAM" id="MobiDB-lite"/>
    </source>
</evidence>
<gene>
    <name evidence="2" type="ORF">E6W36_09765</name>
</gene>
<sequence>MVDAVTRTFDFYSILYWGGRPPLADRTAAAQIHCYDGDTMVGMIQFFSGADAVPANQLAGDMVVINYEIARFNDVVSLLRTEGPLMLTVDPGSGAGYIGTFLEPVGVEEDDEDDFDDYGFEEDDSDEDDGDEDDGDDDAEPEAERTN</sequence>
<dbReference type="EMBL" id="CP039704">
    <property type="protein sequence ID" value="QCI79713.1"/>
    <property type="molecule type" value="Genomic_DNA"/>
</dbReference>
<evidence type="ECO:0000313" key="2">
    <source>
        <dbReference type="EMBL" id="QCI79713.1"/>
    </source>
</evidence>
<name>A0A4D7C9Q0_9SPHN</name>
<organism evidence="2 3">
    <name type="scientific">Hankyongella ginsenosidimutans</name>
    <dbReference type="NCBI Taxonomy" id="1763828"/>
    <lineage>
        <taxon>Bacteria</taxon>
        <taxon>Pseudomonadati</taxon>
        <taxon>Pseudomonadota</taxon>
        <taxon>Alphaproteobacteria</taxon>
        <taxon>Sphingomonadales</taxon>
        <taxon>Sphingomonadaceae</taxon>
        <taxon>Hankyongella</taxon>
    </lineage>
</organism>
<feature type="compositionally biased region" description="Acidic residues" evidence="1">
    <location>
        <begin position="106"/>
        <end position="141"/>
    </location>
</feature>
<dbReference type="AlphaFoldDB" id="A0A4D7C9Q0"/>
<reference evidence="3" key="1">
    <citation type="submission" date="2019-04" db="EMBL/GenBank/DDBJ databases">
        <title>Complete genome sequence of Sphingomonas sp. W1-2-3.</title>
        <authorList>
            <person name="Im W.T."/>
        </authorList>
    </citation>
    <scope>NUCLEOTIDE SEQUENCE [LARGE SCALE GENOMIC DNA]</scope>
    <source>
        <strain evidence="3">W1-2-3</strain>
    </source>
</reference>
<dbReference type="Proteomes" id="UP000298714">
    <property type="component" value="Chromosome"/>
</dbReference>
<proteinExistence type="predicted"/>